<dbReference type="Proteomes" id="UP000799754">
    <property type="component" value="Unassembled WGS sequence"/>
</dbReference>
<comment type="caution">
    <text evidence="1">The sequence shown here is derived from an EMBL/GenBank/DDBJ whole genome shotgun (WGS) entry which is preliminary data.</text>
</comment>
<evidence type="ECO:0000313" key="1">
    <source>
        <dbReference type="EMBL" id="KAF2626439.1"/>
    </source>
</evidence>
<sequence>MDDMNVRVGRLAHRCFVWLLHIGAEGVGGSCFVCFPSVPVILFVPFTPSTPSRKVVLTVGRPSCWWRKNFIIPFCRLDLALILASSNHIAHAVLFSKLFPMLHCPSHLLLCCFAGTFSSYGYRPQIQQMTWA</sequence>
<proteinExistence type="predicted"/>
<accession>A0ACB6RZR7</accession>
<evidence type="ECO:0000313" key="2">
    <source>
        <dbReference type="Proteomes" id="UP000799754"/>
    </source>
</evidence>
<dbReference type="EMBL" id="MU006721">
    <property type="protein sequence ID" value="KAF2626439.1"/>
    <property type="molecule type" value="Genomic_DNA"/>
</dbReference>
<reference evidence="1" key="1">
    <citation type="journal article" date="2020" name="Stud. Mycol.">
        <title>101 Dothideomycetes genomes: a test case for predicting lifestyles and emergence of pathogens.</title>
        <authorList>
            <person name="Haridas S."/>
            <person name="Albert R."/>
            <person name="Binder M."/>
            <person name="Bloem J."/>
            <person name="Labutti K."/>
            <person name="Salamov A."/>
            <person name="Andreopoulos B."/>
            <person name="Baker S."/>
            <person name="Barry K."/>
            <person name="Bills G."/>
            <person name="Bluhm B."/>
            <person name="Cannon C."/>
            <person name="Castanera R."/>
            <person name="Culley D."/>
            <person name="Daum C."/>
            <person name="Ezra D."/>
            <person name="Gonzalez J."/>
            <person name="Henrissat B."/>
            <person name="Kuo A."/>
            <person name="Liang C."/>
            <person name="Lipzen A."/>
            <person name="Lutzoni F."/>
            <person name="Magnuson J."/>
            <person name="Mondo S."/>
            <person name="Nolan M."/>
            <person name="Ohm R."/>
            <person name="Pangilinan J."/>
            <person name="Park H.-J."/>
            <person name="Ramirez L."/>
            <person name="Alfaro M."/>
            <person name="Sun H."/>
            <person name="Tritt A."/>
            <person name="Yoshinaga Y."/>
            <person name="Zwiers L.-H."/>
            <person name="Turgeon B."/>
            <person name="Goodwin S."/>
            <person name="Spatafora J."/>
            <person name="Crous P."/>
            <person name="Grigoriev I."/>
        </authorList>
    </citation>
    <scope>NUCLEOTIDE SEQUENCE</scope>
    <source>
        <strain evidence="1">CBS 525.71</strain>
    </source>
</reference>
<protein>
    <submittedName>
        <fullName evidence="1">Uncharacterized protein</fullName>
    </submittedName>
</protein>
<keyword evidence="2" id="KW-1185">Reference proteome</keyword>
<name>A0ACB6RZR7_9PLEO</name>
<organism evidence="1 2">
    <name type="scientific">Macroventuria anomochaeta</name>
    <dbReference type="NCBI Taxonomy" id="301207"/>
    <lineage>
        <taxon>Eukaryota</taxon>
        <taxon>Fungi</taxon>
        <taxon>Dikarya</taxon>
        <taxon>Ascomycota</taxon>
        <taxon>Pezizomycotina</taxon>
        <taxon>Dothideomycetes</taxon>
        <taxon>Pleosporomycetidae</taxon>
        <taxon>Pleosporales</taxon>
        <taxon>Pleosporineae</taxon>
        <taxon>Didymellaceae</taxon>
        <taxon>Macroventuria</taxon>
    </lineage>
</organism>
<gene>
    <name evidence="1" type="ORF">BU25DRAFT_98406</name>
</gene>